<keyword evidence="7" id="KW-1185">Reference proteome</keyword>
<dbReference type="PROSITE" id="PS51257">
    <property type="entry name" value="PROKAR_LIPOPROTEIN"/>
    <property type="match status" value="1"/>
</dbReference>
<sequence>MKKVYLGLLLVLILGLTACSGNDSAGNEGNGDGNGNGGGDKESYELKFGMQPSTAQNEYKAAEVLAEYVKNESDGRLTIDLYPDAQLGDDRAMLEQVQSNKLDITLAETGRFGIWVPRAELLGLPYIVDDFDHLKRVIQETEYGKNLHKELENEYNWKVMGVAYNGTRQTTSNRPIKSLDDMEGLKLRVPEADTLLDYAEYTGASPTPMAFSEVYTALETNAVDGEENPLSTIDAQKFYEVQDYLAMTNHVVNDNSYVVSAKMYESLPDDLQTILQEGIDKAVKKHTNMFKKEEEELISKFKEEGMTVTKPDLEPFREAVSDAYPEYMKDIEGDAEKYMQQIEDAR</sequence>
<evidence type="ECO:0000256" key="3">
    <source>
        <dbReference type="ARBA" id="ARBA00022448"/>
    </source>
</evidence>
<dbReference type="Pfam" id="PF03480">
    <property type="entry name" value="DctP"/>
    <property type="match status" value="1"/>
</dbReference>
<evidence type="ECO:0000256" key="5">
    <source>
        <dbReference type="SAM" id="SignalP"/>
    </source>
</evidence>
<keyword evidence="4 5" id="KW-0732">Signal</keyword>
<dbReference type="PIRSF" id="PIRSF006470">
    <property type="entry name" value="DctB"/>
    <property type="match status" value="1"/>
</dbReference>
<dbReference type="EMBL" id="BAAADM010000038">
    <property type="protein sequence ID" value="GAA0438775.1"/>
    <property type="molecule type" value="Genomic_DNA"/>
</dbReference>
<proteinExistence type="inferred from homology"/>
<dbReference type="InterPro" id="IPR004682">
    <property type="entry name" value="TRAP_DctP"/>
</dbReference>
<feature type="chain" id="PRO_5045281265" evidence="5">
    <location>
        <begin position="26"/>
        <end position="346"/>
    </location>
</feature>
<dbReference type="PANTHER" id="PTHR33376">
    <property type="match status" value="1"/>
</dbReference>
<dbReference type="InterPro" id="IPR018389">
    <property type="entry name" value="DctP_fam"/>
</dbReference>
<gene>
    <name evidence="6" type="primary">siaP</name>
    <name evidence="6" type="ORF">GCM10008983_14600</name>
</gene>
<organism evidence="6 7">
    <name type="scientific">Lentibacillus halophilus</name>
    <dbReference type="NCBI Taxonomy" id="295065"/>
    <lineage>
        <taxon>Bacteria</taxon>
        <taxon>Bacillati</taxon>
        <taxon>Bacillota</taxon>
        <taxon>Bacilli</taxon>
        <taxon>Bacillales</taxon>
        <taxon>Bacillaceae</taxon>
        <taxon>Lentibacillus</taxon>
    </lineage>
</organism>
<dbReference type="RefSeq" id="WP_343752118.1">
    <property type="nucleotide sequence ID" value="NZ_BAAADM010000038.1"/>
</dbReference>
<comment type="similarity">
    <text evidence="2">Belongs to the bacterial solute-binding protein 7 family.</text>
</comment>
<feature type="signal peptide" evidence="5">
    <location>
        <begin position="1"/>
        <end position="25"/>
    </location>
</feature>
<protein>
    <submittedName>
        <fullName evidence="6">Sialic acid TRAP transporter substrate-binding protein SiaP</fullName>
    </submittedName>
</protein>
<dbReference type="NCBIfam" id="NF037995">
    <property type="entry name" value="TRAP_S1"/>
    <property type="match status" value="1"/>
</dbReference>
<comment type="subcellular location">
    <subcellularLocation>
        <location evidence="1">Cell envelope</location>
    </subcellularLocation>
</comment>
<dbReference type="NCBIfam" id="TIGR00787">
    <property type="entry name" value="dctP"/>
    <property type="match status" value="1"/>
</dbReference>
<reference evidence="7" key="1">
    <citation type="journal article" date="2019" name="Int. J. Syst. Evol. Microbiol.">
        <title>The Global Catalogue of Microorganisms (GCM) 10K type strain sequencing project: providing services to taxonomists for standard genome sequencing and annotation.</title>
        <authorList>
            <consortium name="The Broad Institute Genomics Platform"/>
            <consortium name="The Broad Institute Genome Sequencing Center for Infectious Disease"/>
            <person name="Wu L."/>
            <person name="Ma J."/>
        </authorList>
    </citation>
    <scope>NUCLEOTIDE SEQUENCE [LARGE SCALE GENOMIC DNA]</scope>
    <source>
        <strain evidence="7">JCM 12149</strain>
    </source>
</reference>
<dbReference type="CDD" id="cd13672">
    <property type="entry name" value="PBP2_TRAP_Siap"/>
    <property type="match status" value="1"/>
</dbReference>
<name>A0ABP3J2Q0_9BACI</name>
<evidence type="ECO:0000256" key="2">
    <source>
        <dbReference type="ARBA" id="ARBA00009023"/>
    </source>
</evidence>
<evidence type="ECO:0000256" key="1">
    <source>
        <dbReference type="ARBA" id="ARBA00004196"/>
    </source>
</evidence>
<comment type="caution">
    <text evidence="6">The sequence shown here is derived from an EMBL/GenBank/DDBJ whole genome shotgun (WGS) entry which is preliminary data.</text>
</comment>
<dbReference type="Proteomes" id="UP001501459">
    <property type="component" value="Unassembled WGS sequence"/>
</dbReference>
<dbReference type="InterPro" id="IPR038404">
    <property type="entry name" value="TRAP_DctP_sf"/>
</dbReference>
<dbReference type="PANTHER" id="PTHR33376:SF4">
    <property type="entry name" value="SIALIC ACID-BINDING PERIPLASMIC PROTEIN SIAP"/>
    <property type="match status" value="1"/>
</dbReference>
<evidence type="ECO:0000313" key="6">
    <source>
        <dbReference type="EMBL" id="GAA0438775.1"/>
    </source>
</evidence>
<dbReference type="Gene3D" id="3.40.190.170">
    <property type="entry name" value="Bacterial extracellular solute-binding protein, family 7"/>
    <property type="match status" value="1"/>
</dbReference>
<accession>A0ABP3J2Q0</accession>
<keyword evidence="3" id="KW-0813">Transport</keyword>
<evidence type="ECO:0000313" key="7">
    <source>
        <dbReference type="Proteomes" id="UP001501459"/>
    </source>
</evidence>
<evidence type="ECO:0000256" key="4">
    <source>
        <dbReference type="ARBA" id="ARBA00022729"/>
    </source>
</evidence>